<evidence type="ECO:0000313" key="2">
    <source>
        <dbReference type="EMBL" id="SCL53086.1"/>
    </source>
</evidence>
<proteinExistence type="predicted"/>
<keyword evidence="1" id="KW-1133">Transmembrane helix</keyword>
<evidence type="ECO:0000256" key="1">
    <source>
        <dbReference type="SAM" id="Phobius"/>
    </source>
</evidence>
<evidence type="ECO:0000313" key="4">
    <source>
        <dbReference type="Proteomes" id="UP000199343"/>
    </source>
</evidence>
<dbReference type="EMBL" id="FMIC01000002">
    <property type="protein sequence ID" value="SCL53086.1"/>
    <property type="molecule type" value="Genomic_DNA"/>
</dbReference>
<reference evidence="2 4" key="1">
    <citation type="submission" date="2016-06" db="EMBL/GenBank/DDBJ databases">
        <authorList>
            <person name="Kjaerup R.B."/>
            <person name="Dalgaard T.S."/>
            <person name="Juul-Madsen H.R."/>
        </authorList>
    </citation>
    <scope>NUCLEOTIDE SEQUENCE [LARGE SCALE GENOMIC DNA]</scope>
    <source>
        <strain evidence="2 4">DSM 43363</strain>
    </source>
</reference>
<name>A0A1C6UGC9_9ACTN</name>
<evidence type="ECO:0000313" key="5">
    <source>
        <dbReference type="Proteomes" id="UP001334804"/>
    </source>
</evidence>
<accession>A0A1C6UGC9</accession>
<keyword evidence="1" id="KW-0472">Membrane</keyword>
<feature type="transmembrane region" description="Helical" evidence="1">
    <location>
        <begin position="37"/>
        <end position="57"/>
    </location>
</feature>
<evidence type="ECO:0000313" key="3">
    <source>
        <dbReference type="EMBL" id="WSA34029.1"/>
    </source>
</evidence>
<dbReference type="OrthoDB" id="3402398at2"/>
<gene>
    <name evidence="2" type="ORF">GA0070608_1119</name>
    <name evidence="3" type="ORF">OIE14_08290</name>
</gene>
<dbReference type="Proteomes" id="UP000199343">
    <property type="component" value="Unassembled WGS sequence"/>
</dbReference>
<reference evidence="3 5" key="2">
    <citation type="submission" date="2022-10" db="EMBL/GenBank/DDBJ databases">
        <title>The complete genomes of actinobacterial strains from the NBC collection.</title>
        <authorList>
            <person name="Joergensen T.S."/>
            <person name="Alvarez Arevalo M."/>
            <person name="Sterndorff E.B."/>
            <person name="Faurdal D."/>
            <person name="Vuksanovic O."/>
            <person name="Mourched A.-S."/>
            <person name="Charusanti P."/>
            <person name="Shaw S."/>
            <person name="Blin K."/>
            <person name="Weber T."/>
        </authorList>
    </citation>
    <scope>NUCLEOTIDE SEQUENCE [LARGE SCALE GENOMIC DNA]</scope>
    <source>
        <strain evidence="3 5">NBC 01809</strain>
    </source>
</reference>
<keyword evidence="5" id="KW-1185">Reference proteome</keyword>
<dbReference type="Proteomes" id="UP001334804">
    <property type="component" value="Chromosome"/>
</dbReference>
<dbReference type="EMBL" id="CP109071">
    <property type="protein sequence ID" value="WSA34029.1"/>
    <property type="molecule type" value="Genomic_DNA"/>
</dbReference>
<dbReference type="AlphaFoldDB" id="A0A1C6UGC9"/>
<organism evidence="2 4">
    <name type="scientific">Micromonospora peucetia</name>
    <dbReference type="NCBI Taxonomy" id="47871"/>
    <lineage>
        <taxon>Bacteria</taxon>
        <taxon>Bacillati</taxon>
        <taxon>Actinomycetota</taxon>
        <taxon>Actinomycetes</taxon>
        <taxon>Micromonosporales</taxon>
        <taxon>Micromonosporaceae</taxon>
        <taxon>Micromonospora</taxon>
    </lineage>
</organism>
<sequence length="305" mass="32165">MRDEMTLIEQVHRDLRDVRWPEPAEIRARARRRGRRTALTAAVAVLVVMSGSAYAAAGRSVSPSPLVAAASVSPVSVAPGEIPPEALLAPRDVPLKTGVQLGETGIVAPVRLDPVLEACGRARGVPSDAPTSRYSRSQTLLWAPVDPTLRHPALTQDVYRVDPGQGRLIFGLVGMLLNACAEWQFTGPTFLGGHPVASVETHRWETPVSGFAGDESVMLRHESLVPPRSQAGGKAVAATPSVEVTMVVRVGDLVTVVATGPDTVVDTVAEPVDDVRPGRGLSHADLEALGRTAARRMCAAANPGC</sequence>
<protein>
    <submittedName>
        <fullName evidence="2">Uncharacterized protein</fullName>
    </submittedName>
</protein>
<dbReference type="RefSeq" id="WP_091622775.1">
    <property type="nucleotide sequence ID" value="NZ_CP109071.1"/>
</dbReference>
<dbReference type="STRING" id="47871.GA0070608_1119"/>
<keyword evidence="1" id="KW-0812">Transmembrane</keyword>